<sequence>VENSIIVNILRQDEEGNYKSIGVDTSIEENDIVQELFWNMARNYNEIKEGGDLARELDVTLSLHAPYYMDLLNGGEMADRSLNHLRWSLIIARGMAASRVITHTGFYAQTKKESLDNAVKVYSQLSKEFSPEKGFPYIGVEASGKEEIFGTVADLTGLSQESNKH</sequence>
<accession>T0YXK0</accession>
<keyword evidence="1" id="KW-0378">Hydrolase</keyword>
<protein>
    <submittedName>
        <fullName evidence="1">Endonuclease IV</fullName>
    </submittedName>
</protein>
<dbReference type="InterPro" id="IPR036237">
    <property type="entry name" value="Xyl_isomerase-like_sf"/>
</dbReference>
<reference evidence="1" key="1">
    <citation type="submission" date="2013-08" db="EMBL/GenBank/DDBJ databases">
        <authorList>
            <person name="Mendez C."/>
            <person name="Richter M."/>
            <person name="Ferrer M."/>
            <person name="Sanchez J."/>
        </authorList>
    </citation>
    <scope>NUCLEOTIDE SEQUENCE</scope>
</reference>
<dbReference type="AlphaFoldDB" id="T0YXK0"/>
<dbReference type="EMBL" id="AUZZ01007973">
    <property type="protein sequence ID" value="EQD40361.1"/>
    <property type="molecule type" value="Genomic_DNA"/>
</dbReference>
<name>T0YXK0_9ZZZZ</name>
<comment type="caution">
    <text evidence="1">The sequence shown here is derived from an EMBL/GenBank/DDBJ whole genome shotgun (WGS) entry which is preliminary data.</text>
</comment>
<gene>
    <name evidence="1" type="ORF">B2A_11056</name>
</gene>
<dbReference type="Gene3D" id="3.20.20.150">
    <property type="entry name" value="Divalent-metal-dependent TIM barrel enzymes"/>
    <property type="match status" value="1"/>
</dbReference>
<keyword evidence="1" id="KW-0255">Endonuclease</keyword>
<dbReference type="GO" id="GO:0004519">
    <property type="term" value="F:endonuclease activity"/>
    <property type="evidence" value="ECO:0007669"/>
    <property type="project" value="UniProtKB-KW"/>
</dbReference>
<keyword evidence="1" id="KW-0540">Nuclease</keyword>
<proteinExistence type="predicted"/>
<organism evidence="1">
    <name type="scientific">mine drainage metagenome</name>
    <dbReference type="NCBI Taxonomy" id="410659"/>
    <lineage>
        <taxon>unclassified sequences</taxon>
        <taxon>metagenomes</taxon>
        <taxon>ecological metagenomes</taxon>
    </lineage>
</organism>
<reference evidence="1" key="2">
    <citation type="journal article" date="2014" name="ISME J.">
        <title>Microbial stratification in low pH oxic and suboxic macroscopic growths along an acid mine drainage.</title>
        <authorList>
            <person name="Mendez-Garcia C."/>
            <person name="Mesa V."/>
            <person name="Sprenger R.R."/>
            <person name="Richter M."/>
            <person name="Diez M.S."/>
            <person name="Solano J."/>
            <person name="Bargiela R."/>
            <person name="Golyshina O.V."/>
            <person name="Manteca A."/>
            <person name="Ramos J.L."/>
            <person name="Gallego J.R."/>
            <person name="Llorente I."/>
            <person name="Martins Dos Santos V.A."/>
            <person name="Jensen O.N."/>
            <person name="Pelaez A.I."/>
            <person name="Sanchez J."/>
            <person name="Ferrer M."/>
        </authorList>
    </citation>
    <scope>NUCLEOTIDE SEQUENCE</scope>
</reference>
<dbReference type="SUPFAM" id="SSF51658">
    <property type="entry name" value="Xylose isomerase-like"/>
    <property type="match status" value="1"/>
</dbReference>
<evidence type="ECO:0000313" key="1">
    <source>
        <dbReference type="EMBL" id="EQD40361.1"/>
    </source>
</evidence>
<feature type="non-terminal residue" evidence="1">
    <location>
        <position position="1"/>
    </location>
</feature>